<feature type="domain" description="EGF-like" evidence="10">
    <location>
        <begin position="65"/>
        <end position="101"/>
    </location>
</feature>
<dbReference type="InterPro" id="IPR000152">
    <property type="entry name" value="EGF-type_Asp/Asn_hydroxyl_site"/>
</dbReference>
<protein>
    <submittedName>
        <fullName evidence="11">Protocadherin Fat 4</fullName>
    </submittedName>
</protein>
<dbReference type="FunFam" id="2.10.25.10:FF:000309">
    <property type="entry name" value="Uncharacterized protein, isoform A"/>
    <property type="match status" value="1"/>
</dbReference>
<accession>A0A9Q1GZS7</accession>
<feature type="disulfide bond" evidence="8">
    <location>
        <begin position="129"/>
        <end position="138"/>
    </location>
</feature>
<dbReference type="InterPro" id="IPR001791">
    <property type="entry name" value="Laminin_G"/>
</dbReference>
<evidence type="ECO:0000313" key="12">
    <source>
        <dbReference type="Proteomes" id="UP001152320"/>
    </source>
</evidence>
<evidence type="ECO:0000256" key="1">
    <source>
        <dbReference type="ARBA" id="ARBA00004370"/>
    </source>
</evidence>
<dbReference type="InterPro" id="IPR018097">
    <property type="entry name" value="EGF_Ca-bd_CS"/>
</dbReference>
<dbReference type="InterPro" id="IPR001881">
    <property type="entry name" value="EGF-like_Ca-bd_dom"/>
</dbReference>
<dbReference type="EMBL" id="JAIZAY010000015">
    <property type="protein sequence ID" value="KAJ8028724.1"/>
    <property type="molecule type" value="Genomic_DNA"/>
</dbReference>
<dbReference type="Pfam" id="PF02210">
    <property type="entry name" value="Laminin_G_2"/>
    <property type="match status" value="1"/>
</dbReference>
<dbReference type="PRINTS" id="PR00010">
    <property type="entry name" value="EGFBLOOD"/>
</dbReference>
<dbReference type="AlphaFoldDB" id="A0A9Q1GZS7"/>
<keyword evidence="7" id="KW-0325">Glycoprotein</keyword>
<dbReference type="SMART" id="SM00181">
    <property type="entry name" value="EGF"/>
    <property type="match status" value="4"/>
</dbReference>
<evidence type="ECO:0000256" key="8">
    <source>
        <dbReference type="PROSITE-ProRule" id="PRU00076"/>
    </source>
</evidence>
<evidence type="ECO:0000259" key="9">
    <source>
        <dbReference type="PROSITE" id="PS50025"/>
    </source>
</evidence>
<proteinExistence type="predicted"/>
<dbReference type="OrthoDB" id="430340at2759"/>
<keyword evidence="5" id="KW-0472">Membrane</keyword>
<dbReference type="Gene3D" id="2.60.120.200">
    <property type="match status" value="1"/>
</dbReference>
<comment type="caution">
    <text evidence="11">The sequence shown here is derived from an EMBL/GenBank/DDBJ whole genome shotgun (WGS) entry which is preliminary data.</text>
</comment>
<organism evidence="11 12">
    <name type="scientific">Holothuria leucospilota</name>
    <name type="common">Black long sea cucumber</name>
    <name type="synonym">Mertensiothuria leucospilota</name>
    <dbReference type="NCBI Taxonomy" id="206669"/>
    <lineage>
        <taxon>Eukaryota</taxon>
        <taxon>Metazoa</taxon>
        <taxon>Echinodermata</taxon>
        <taxon>Eleutherozoa</taxon>
        <taxon>Echinozoa</taxon>
        <taxon>Holothuroidea</taxon>
        <taxon>Aspidochirotacea</taxon>
        <taxon>Aspidochirotida</taxon>
        <taxon>Holothuriidae</taxon>
        <taxon>Holothuria</taxon>
    </lineage>
</organism>
<dbReference type="InterPro" id="IPR013320">
    <property type="entry name" value="ConA-like_dom_sf"/>
</dbReference>
<feature type="domain" description="Laminin G" evidence="9">
    <location>
        <begin position="176"/>
        <end position="280"/>
    </location>
</feature>
<evidence type="ECO:0000256" key="4">
    <source>
        <dbReference type="ARBA" id="ARBA00022737"/>
    </source>
</evidence>
<evidence type="ECO:0000256" key="6">
    <source>
        <dbReference type="ARBA" id="ARBA00023157"/>
    </source>
</evidence>
<dbReference type="SMART" id="SM00179">
    <property type="entry name" value="EGF_CA"/>
    <property type="match status" value="3"/>
</dbReference>
<dbReference type="SUPFAM" id="SSF49899">
    <property type="entry name" value="Concanavalin A-like lectins/glucanases"/>
    <property type="match status" value="1"/>
</dbReference>
<dbReference type="CDD" id="cd00110">
    <property type="entry name" value="LamG"/>
    <property type="match status" value="1"/>
</dbReference>
<dbReference type="PROSITE" id="PS00022">
    <property type="entry name" value="EGF_1"/>
    <property type="match status" value="4"/>
</dbReference>
<dbReference type="Pfam" id="PF00008">
    <property type="entry name" value="EGF"/>
    <property type="match status" value="3"/>
</dbReference>
<evidence type="ECO:0000313" key="11">
    <source>
        <dbReference type="EMBL" id="KAJ8028724.1"/>
    </source>
</evidence>
<name>A0A9Q1GZS7_HOLLE</name>
<dbReference type="PROSITE" id="PS00010">
    <property type="entry name" value="ASX_HYDROXYL"/>
    <property type="match status" value="2"/>
</dbReference>
<dbReference type="GO" id="GO:0016020">
    <property type="term" value="C:membrane"/>
    <property type="evidence" value="ECO:0007669"/>
    <property type="project" value="UniProtKB-SubCell"/>
</dbReference>
<dbReference type="GO" id="GO:0005509">
    <property type="term" value="F:calcium ion binding"/>
    <property type="evidence" value="ECO:0007669"/>
    <property type="project" value="InterPro"/>
</dbReference>
<dbReference type="FunFam" id="2.10.25.10:FF:000012">
    <property type="entry name" value="Delta-like protein"/>
    <property type="match status" value="1"/>
</dbReference>
<evidence type="ECO:0000256" key="7">
    <source>
        <dbReference type="ARBA" id="ARBA00023180"/>
    </source>
</evidence>
<keyword evidence="4" id="KW-0677">Repeat</keyword>
<feature type="domain" description="EGF-like" evidence="10">
    <location>
        <begin position="103"/>
        <end position="139"/>
    </location>
</feature>
<keyword evidence="12" id="KW-1185">Reference proteome</keyword>
<dbReference type="PROSITE" id="PS01187">
    <property type="entry name" value="EGF_CA"/>
    <property type="match status" value="1"/>
</dbReference>
<evidence type="ECO:0000259" key="10">
    <source>
        <dbReference type="PROSITE" id="PS50026"/>
    </source>
</evidence>
<evidence type="ECO:0000256" key="2">
    <source>
        <dbReference type="ARBA" id="ARBA00022536"/>
    </source>
</evidence>
<evidence type="ECO:0000256" key="5">
    <source>
        <dbReference type="ARBA" id="ARBA00023136"/>
    </source>
</evidence>
<feature type="disulfide bond" evidence="8">
    <location>
        <begin position="91"/>
        <end position="100"/>
    </location>
</feature>
<keyword evidence="3" id="KW-0732">Signal</keyword>
<dbReference type="SUPFAM" id="SSF57196">
    <property type="entry name" value="EGF/Laminin"/>
    <property type="match status" value="2"/>
</dbReference>
<dbReference type="FunFam" id="2.10.25.10:FF:000321">
    <property type="entry name" value="Protein delta homolog 1"/>
    <property type="match status" value="1"/>
</dbReference>
<feature type="domain" description="EGF-like" evidence="10">
    <location>
        <begin position="140"/>
        <end position="175"/>
    </location>
</feature>
<reference evidence="11" key="1">
    <citation type="submission" date="2021-10" db="EMBL/GenBank/DDBJ databases">
        <title>Tropical sea cucumber genome reveals ecological adaptation and Cuvierian tubules defense mechanism.</title>
        <authorList>
            <person name="Chen T."/>
        </authorList>
    </citation>
    <scope>NUCLEOTIDE SEQUENCE</scope>
    <source>
        <strain evidence="11">Nanhai2018</strain>
        <tissue evidence="11">Muscle</tissue>
    </source>
</reference>
<keyword evidence="2 8" id="KW-0245">EGF-like domain</keyword>
<dbReference type="PANTHER" id="PTHR12916">
    <property type="entry name" value="CYTOCHROME C OXIDASE POLYPEPTIDE VIC-2"/>
    <property type="match status" value="1"/>
</dbReference>
<sequence length="280" mass="30773">METIDFSACDSYPCLNQGTCRNQHTVHFTPVAVESVPVILVAPVSEHAFTCECGSEYNGQYCENRINQCDSEPCLNGAVCNDLVGDYACQCLLGFTGKQCQINIDDCSRSPCRNGGICADLINGYRCECLVGYSGDNCQDGPCALNPCMNGAPCIESGSEFTCQCPFGYWGTRCEFRSIGFSSGAFMEFASLDQDENSVIIEFSTTLPYSLLVYNHDGTTNKNGHFFLLELKDGKAHFSFNLGAGQVSLTTERRVDDGNWHRIQAIRKAQVSHLLCSFYN</sequence>
<comment type="caution">
    <text evidence="8">Lacks conserved residue(s) required for the propagation of feature annotation.</text>
</comment>
<dbReference type="PROSITE" id="PS50025">
    <property type="entry name" value="LAM_G_DOMAIN"/>
    <property type="match status" value="1"/>
</dbReference>
<dbReference type="PROSITE" id="PS01186">
    <property type="entry name" value="EGF_2"/>
    <property type="match status" value="3"/>
</dbReference>
<dbReference type="Proteomes" id="UP001152320">
    <property type="component" value="Chromosome 15"/>
</dbReference>
<comment type="subcellular location">
    <subcellularLocation>
        <location evidence="1">Membrane</location>
    </subcellularLocation>
</comment>
<dbReference type="Gene3D" id="2.10.25.10">
    <property type="entry name" value="Laminin"/>
    <property type="match status" value="4"/>
</dbReference>
<dbReference type="PROSITE" id="PS50026">
    <property type="entry name" value="EGF_3"/>
    <property type="match status" value="3"/>
</dbReference>
<gene>
    <name evidence="11" type="ORF">HOLleu_31041</name>
</gene>
<dbReference type="InterPro" id="IPR000742">
    <property type="entry name" value="EGF"/>
</dbReference>
<dbReference type="CDD" id="cd00054">
    <property type="entry name" value="EGF_CA"/>
    <property type="match status" value="3"/>
</dbReference>
<dbReference type="PANTHER" id="PTHR12916:SF4">
    <property type="entry name" value="UNINFLATABLE, ISOFORM C"/>
    <property type="match status" value="1"/>
</dbReference>
<keyword evidence="6 8" id="KW-1015">Disulfide bond</keyword>
<evidence type="ECO:0000256" key="3">
    <source>
        <dbReference type="ARBA" id="ARBA00022729"/>
    </source>
</evidence>
<feature type="disulfide bond" evidence="8">
    <location>
        <begin position="165"/>
        <end position="174"/>
    </location>
</feature>